<evidence type="ECO:0000256" key="1">
    <source>
        <dbReference type="ARBA" id="ARBA00023054"/>
    </source>
</evidence>
<evidence type="ECO:0000256" key="2">
    <source>
        <dbReference type="SAM" id="Coils"/>
    </source>
</evidence>
<name>A0ABD1K626_9TELE</name>
<dbReference type="Proteomes" id="UP001591681">
    <property type="component" value="Unassembled WGS sequence"/>
</dbReference>
<accession>A0ABD1K626</accession>
<keyword evidence="6" id="KW-1185">Reference proteome</keyword>
<protein>
    <recommendedName>
        <fullName evidence="4">CCDC92/74 N-terminal domain-containing protein</fullName>
    </recommendedName>
</protein>
<evidence type="ECO:0000313" key="6">
    <source>
        <dbReference type="Proteomes" id="UP001591681"/>
    </source>
</evidence>
<dbReference type="PANTHER" id="PTHR14882">
    <property type="entry name" value="COILED-COIL DOMAIN-CONTAINING 74A"/>
    <property type="match status" value="1"/>
</dbReference>
<dbReference type="InterPro" id="IPR039496">
    <property type="entry name" value="CCDC92/74_N"/>
</dbReference>
<keyword evidence="1 2" id="KW-0175">Coiled coil</keyword>
<dbReference type="EMBL" id="JBHFQA010000008">
    <property type="protein sequence ID" value="KAL2094589.1"/>
    <property type="molecule type" value="Genomic_DNA"/>
</dbReference>
<sequence length="299" mass="34460">METSALAQQVESVERSVAFLQQEHLVLLTGLRLEILHLRKRCAELSCELNERLTRRTQADVDAEQEQLEARLECAEQRLEERECGLSDLRLELRRKGALAGALQARLRDEERRFLDELKRRSHKITALGRQLRQQTDVAAQLSFQLHSARFRLYHQTDGGGGEEDEGEGEEGDEEEEEDEEESEEGSPESDWSLSAQASPEVVERQPPRVYMPSPRSRRSERVRECVPRVRVHGPEEPRAMPDPALFLYPFRHRLLPLHASLGRICRESSQSETSEGRRSRYRSESPVRGRMEPDTTDL</sequence>
<organism evidence="5 6">
    <name type="scientific">Coilia grayii</name>
    <name type="common">Gray's grenadier anchovy</name>
    <dbReference type="NCBI Taxonomy" id="363190"/>
    <lineage>
        <taxon>Eukaryota</taxon>
        <taxon>Metazoa</taxon>
        <taxon>Chordata</taxon>
        <taxon>Craniata</taxon>
        <taxon>Vertebrata</taxon>
        <taxon>Euteleostomi</taxon>
        <taxon>Actinopterygii</taxon>
        <taxon>Neopterygii</taxon>
        <taxon>Teleostei</taxon>
        <taxon>Clupei</taxon>
        <taxon>Clupeiformes</taxon>
        <taxon>Clupeoidei</taxon>
        <taxon>Engraulidae</taxon>
        <taxon>Coilinae</taxon>
        <taxon>Coilia</taxon>
    </lineage>
</organism>
<evidence type="ECO:0000259" key="4">
    <source>
        <dbReference type="Pfam" id="PF14916"/>
    </source>
</evidence>
<proteinExistence type="predicted"/>
<dbReference type="PANTHER" id="PTHR14882:SF3">
    <property type="entry name" value="COILED-COIL DOMAIN CONTAINING 92B"/>
    <property type="match status" value="1"/>
</dbReference>
<feature type="compositionally biased region" description="Acidic residues" evidence="3">
    <location>
        <begin position="161"/>
        <end position="188"/>
    </location>
</feature>
<reference evidence="5 6" key="1">
    <citation type="submission" date="2024-09" db="EMBL/GenBank/DDBJ databases">
        <title>A chromosome-level genome assembly of Gray's grenadier anchovy, Coilia grayii.</title>
        <authorList>
            <person name="Fu Z."/>
        </authorList>
    </citation>
    <scope>NUCLEOTIDE SEQUENCE [LARGE SCALE GENOMIC DNA]</scope>
    <source>
        <strain evidence="5">G4</strain>
        <tissue evidence="5">Muscle</tissue>
    </source>
</reference>
<gene>
    <name evidence="5" type="ORF">ACEWY4_009308</name>
</gene>
<comment type="caution">
    <text evidence="5">The sequence shown here is derived from an EMBL/GenBank/DDBJ whole genome shotgun (WGS) entry which is preliminary data.</text>
</comment>
<dbReference type="Pfam" id="PF14916">
    <property type="entry name" value="CCDC92"/>
    <property type="match status" value="1"/>
</dbReference>
<feature type="compositionally biased region" description="Basic and acidic residues" evidence="3">
    <location>
        <begin position="275"/>
        <end position="299"/>
    </location>
</feature>
<evidence type="ECO:0000313" key="5">
    <source>
        <dbReference type="EMBL" id="KAL2094589.1"/>
    </source>
</evidence>
<dbReference type="InterPro" id="IPR040370">
    <property type="entry name" value="CCDC74A/CCDC74B/CCDC92"/>
</dbReference>
<dbReference type="AlphaFoldDB" id="A0ABD1K626"/>
<feature type="domain" description="CCDC92/74 N-terminal" evidence="4">
    <location>
        <begin position="8"/>
        <end position="50"/>
    </location>
</feature>
<feature type="region of interest" description="Disordered" evidence="3">
    <location>
        <begin position="266"/>
        <end position="299"/>
    </location>
</feature>
<feature type="coiled-coil region" evidence="2">
    <location>
        <begin position="58"/>
        <end position="92"/>
    </location>
</feature>
<evidence type="ECO:0000256" key="3">
    <source>
        <dbReference type="SAM" id="MobiDB-lite"/>
    </source>
</evidence>
<feature type="region of interest" description="Disordered" evidence="3">
    <location>
        <begin position="155"/>
        <end position="225"/>
    </location>
</feature>